<proteinExistence type="predicted"/>
<dbReference type="Proteomes" id="UP001500957">
    <property type="component" value="Unassembled WGS sequence"/>
</dbReference>
<feature type="transmembrane region" description="Helical" evidence="1">
    <location>
        <begin position="40"/>
        <end position="61"/>
    </location>
</feature>
<evidence type="ECO:0000313" key="3">
    <source>
        <dbReference type="Proteomes" id="UP001500957"/>
    </source>
</evidence>
<evidence type="ECO:0000256" key="1">
    <source>
        <dbReference type="SAM" id="Phobius"/>
    </source>
</evidence>
<organism evidence="2 3">
    <name type="scientific">Sporichthya brevicatena</name>
    <dbReference type="NCBI Taxonomy" id="171442"/>
    <lineage>
        <taxon>Bacteria</taxon>
        <taxon>Bacillati</taxon>
        <taxon>Actinomycetota</taxon>
        <taxon>Actinomycetes</taxon>
        <taxon>Sporichthyales</taxon>
        <taxon>Sporichthyaceae</taxon>
        <taxon>Sporichthya</taxon>
    </lineage>
</organism>
<accession>A0ABN1GBH4</accession>
<dbReference type="EMBL" id="BAAAHE010000007">
    <property type="protein sequence ID" value="GAA0608019.1"/>
    <property type="molecule type" value="Genomic_DNA"/>
</dbReference>
<dbReference type="RefSeq" id="WP_344601740.1">
    <property type="nucleotide sequence ID" value="NZ_BAAAHE010000007.1"/>
</dbReference>
<keyword evidence="3" id="KW-1185">Reference proteome</keyword>
<keyword evidence="1" id="KW-0812">Transmembrane</keyword>
<evidence type="ECO:0000313" key="2">
    <source>
        <dbReference type="EMBL" id="GAA0608019.1"/>
    </source>
</evidence>
<comment type="caution">
    <text evidence="2">The sequence shown here is derived from an EMBL/GenBank/DDBJ whole genome shotgun (WGS) entry which is preliminary data.</text>
</comment>
<gene>
    <name evidence="2" type="ORF">GCM10009547_07460</name>
</gene>
<sequence>MTTTSFVELPAGALRMPVSRTNDLVLDVADPASPWRRRDLAISGLLLGAGLVGIFACWFTGSGELTYTDQVPWLVNSVLCGVVSVLGLVYWLVRGFRQVNLMQRDVQRWLVPWVTEQHAALRTGDAVPISAGTLVSAPTMTRVHHAHCPMVRGKSGVAAVTEDEIRERGLTQCGACHRG</sequence>
<feature type="transmembrane region" description="Helical" evidence="1">
    <location>
        <begin position="73"/>
        <end position="93"/>
    </location>
</feature>
<protein>
    <submittedName>
        <fullName evidence="2">Uncharacterized protein</fullName>
    </submittedName>
</protein>
<keyword evidence="1" id="KW-0472">Membrane</keyword>
<reference evidence="2 3" key="1">
    <citation type="journal article" date="2019" name="Int. J. Syst. Evol. Microbiol.">
        <title>The Global Catalogue of Microorganisms (GCM) 10K type strain sequencing project: providing services to taxonomists for standard genome sequencing and annotation.</title>
        <authorList>
            <consortium name="The Broad Institute Genomics Platform"/>
            <consortium name="The Broad Institute Genome Sequencing Center for Infectious Disease"/>
            <person name="Wu L."/>
            <person name="Ma J."/>
        </authorList>
    </citation>
    <scope>NUCLEOTIDE SEQUENCE [LARGE SCALE GENOMIC DNA]</scope>
    <source>
        <strain evidence="2 3">JCM 10671</strain>
    </source>
</reference>
<name>A0ABN1GBH4_9ACTN</name>
<keyword evidence="1" id="KW-1133">Transmembrane helix</keyword>